<name>A0AAP0AWS7_9ASPA</name>
<organism evidence="2 3">
    <name type="scientific">Platanthera zijinensis</name>
    <dbReference type="NCBI Taxonomy" id="2320716"/>
    <lineage>
        <taxon>Eukaryota</taxon>
        <taxon>Viridiplantae</taxon>
        <taxon>Streptophyta</taxon>
        <taxon>Embryophyta</taxon>
        <taxon>Tracheophyta</taxon>
        <taxon>Spermatophyta</taxon>
        <taxon>Magnoliopsida</taxon>
        <taxon>Liliopsida</taxon>
        <taxon>Asparagales</taxon>
        <taxon>Orchidaceae</taxon>
        <taxon>Orchidoideae</taxon>
        <taxon>Orchideae</taxon>
        <taxon>Orchidinae</taxon>
        <taxon>Platanthera</taxon>
    </lineage>
</organism>
<evidence type="ECO:0000313" key="3">
    <source>
        <dbReference type="Proteomes" id="UP001418222"/>
    </source>
</evidence>
<dbReference type="Pfam" id="PF00240">
    <property type="entry name" value="ubiquitin"/>
    <property type="match status" value="1"/>
</dbReference>
<dbReference type="PANTHER" id="PTHR10621">
    <property type="entry name" value="UV EXCISION REPAIR PROTEIN RAD23"/>
    <property type="match status" value="1"/>
</dbReference>
<dbReference type="AlphaFoldDB" id="A0AAP0AWS7"/>
<gene>
    <name evidence="2" type="ORF">KSP39_PZI021430</name>
</gene>
<dbReference type="PROSITE" id="PS50053">
    <property type="entry name" value="UBIQUITIN_2"/>
    <property type="match status" value="1"/>
</dbReference>
<proteinExistence type="predicted"/>
<dbReference type="Gene3D" id="3.10.20.90">
    <property type="entry name" value="Phosphatidylinositol 3-kinase Catalytic Subunit, Chain A, domain 1"/>
    <property type="match status" value="1"/>
</dbReference>
<dbReference type="GO" id="GO:0005654">
    <property type="term" value="C:nucleoplasm"/>
    <property type="evidence" value="ECO:0007669"/>
    <property type="project" value="TreeGrafter"/>
</dbReference>
<dbReference type="GO" id="GO:0043130">
    <property type="term" value="F:ubiquitin binding"/>
    <property type="evidence" value="ECO:0007669"/>
    <property type="project" value="TreeGrafter"/>
</dbReference>
<dbReference type="GO" id="GO:0043161">
    <property type="term" value="P:proteasome-mediated ubiquitin-dependent protein catabolic process"/>
    <property type="evidence" value="ECO:0007669"/>
    <property type="project" value="TreeGrafter"/>
</dbReference>
<dbReference type="InterPro" id="IPR029071">
    <property type="entry name" value="Ubiquitin-like_domsf"/>
</dbReference>
<accession>A0AAP0AWS7</accession>
<dbReference type="Proteomes" id="UP001418222">
    <property type="component" value="Unassembled WGS sequence"/>
</dbReference>
<dbReference type="GO" id="GO:0005829">
    <property type="term" value="C:cytosol"/>
    <property type="evidence" value="ECO:0007669"/>
    <property type="project" value="TreeGrafter"/>
</dbReference>
<reference evidence="2 3" key="1">
    <citation type="journal article" date="2022" name="Nat. Plants">
        <title>Genomes of leafy and leafless Platanthera orchids illuminate the evolution of mycoheterotrophy.</title>
        <authorList>
            <person name="Li M.H."/>
            <person name="Liu K.W."/>
            <person name="Li Z."/>
            <person name="Lu H.C."/>
            <person name="Ye Q.L."/>
            <person name="Zhang D."/>
            <person name="Wang J.Y."/>
            <person name="Li Y.F."/>
            <person name="Zhong Z.M."/>
            <person name="Liu X."/>
            <person name="Yu X."/>
            <person name="Liu D.K."/>
            <person name="Tu X.D."/>
            <person name="Liu B."/>
            <person name="Hao Y."/>
            <person name="Liao X.Y."/>
            <person name="Jiang Y.T."/>
            <person name="Sun W.H."/>
            <person name="Chen J."/>
            <person name="Chen Y.Q."/>
            <person name="Ai Y."/>
            <person name="Zhai J.W."/>
            <person name="Wu S.S."/>
            <person name="Zhou Z."/>
            <person name="Hsiao Y.Y."/>
            <person name="Wu W.L."/>
            <person name="Chen Y.Y."/>
            <person name="Lin Y.F."/>
            <person name="Hsu J.L."/>
            <person name="Li C.Y."/>
            <person name="Wang Z.W."/>
            <person name="Zhao X."/>
            <person name="Zhong W.Y."/>
            <person name="Ma X.K."/>
            <person name="Ma L."/>
            <person name="Huang J."/>
            <person name="Chen G.Z."/>
            <person name="Huang M.Z."/>
            <person name="Huang L."/>
            <person name="Peng D.H."/>
            <person name="Luo Y.B."/>
            <person name="Zou S.Q."/>
            <person name="Chen S.P."/>
            <person name="Lan S."/>
            <person name="Tsai W.C."/>
            <person name="Van de Peer Y."/>
            <person name="Liu Z.J."/>
        </authorList>
    </citation>
    <scope>NUCLEOTIDE SEQUENCE [LARGE SCALE GENOMIC DNA]</scope>
    <source>
        <strain evidence="2">Lor287</strain>
    </source>
</reference>
<evidence type="ECO:0000313" key="2">
    <source>
        <dbReference type="EMBL" id="KAK8918342.1"/>
    </source>
</evidence>
<keyword evidence="3" id="KW-1185">Reference proteome</keyword>
<sequence>MDIVIQTPDGLCFKMREIWYFTTVLQIKEMIHKTYGIPVSSNTLSFNGVIMEDGLQIHNYGLIENSRVLLHLCLPEPGPEILHNINPGGAAAGSPAQAPFPVTAPTSPAGTVMLDVEIYADDNVSQLWEELYCIVFKQAVMKEDRSFRWHGVRSGDLIQIISGPRHE</sequence>
<dbReference type="CDD" id="cd17039">
    <property type="entry name" value="Ubl_ubiquitin_like"/>
    <property type="match status" value="1"/>
</dbReference>
<dbReference type="GO" id="GO:0070628">
    <property type="term" value="F:proteasome binding"/>
    <property type="evidence" value="ECO:0007669"/>
    <property type="project" value="TreeGrafter"/>
</dbReference>
<protein>
    <recommendedName>
        <fullName evidence="1">Ubiquitin-like domain-containing protein</fullName>
    </recommendedName>
</protein>
<dbReference type="PANTHER" id="PTHR10621:SF38">
    <property type="entry name" value="UBIQUITIN DOMAIN-CONTAINING PROTEIN 7SL RNA1-RELATED"/>
    <property type="match status" value="1"/>
</dbReference>
<dbReference type="EMBL" id="JBBWWQ010000019">
    <property type="protein sequence ID" value="KAK8918342.1"/>
    <property type="molecule type" value="Genomic_DNA"/>
</dbReference>
<feature type="domain" description="Ubiquitin-like" evidence="1">
    <location>
        <begin position="1"/>
        <end position="72"/>
    </location>
</feature>
<dbReference type="InterPro" id="IPR000626">
    <property type="entry name" value="Ubiquitin-like_dom"/>
</dbReference>
<dbReference type="SUPFAM" id="SSF54236">
    <property type="entry name" value="Ubiquitin-like"/>
    <property type="match status" value="1"/>
</dbReference>
<evidence type="ECO:0000259" key="1">
    <source>
        <dbReference type="PROSITE" id="PS50053"/>
    </source>
</evidence>
<dbReference type="GO" id="GO:0031593">
    <property type="term" value="F:polyubiquitin modification-dependent protein binding"/>
    <property type="evidence" value="ECO:0007669"/>
    <property type="project" value="TreeGrafter"/>
</dbReference>
<comment type="caution">
    <text evidence="2">The sequence shown here is derived from an EMBL/GenBank/DDBJ whole genome shotgun (WGS) entry which is preliminary data.</text>
</comment>